<feature type="compositionally biased region" description="Pro residues" evidence="2">
    <location>
        <begin position="739"/>
        <end position="757"/>
    </location>
</feature>
<dbReference type="AlphaFoldDB" id="A0A8J3U5C7"/>
<dbReference type="CDD" id="cd00085">
    <property type="entry name" value="HNHc"/>
    <property type="match status" value="1"/>
</dbReference>
<evidence type="ECO:0000313" key="5">
    <source>
        <dbReference type="EMBL" id="GII38515.1"/>
    </source>
</evidence>
<feature type="compositionally biased region" description="Basic and acidic residues" evidence="2">
    <location>
        <begin position="723"/>
        <end position="734"/>
    </location>
</feature>
<feature type="domain" description="HNH" evidence="3">
    <location>
        <begin position="596"/>
        <end position="630"/>
    </location>
</feature>
<protein>
    <recommendedName>
        <fullName evidence="7">HNH nuclease domain-containing protein</fullName>
    </recommendedName>
</protein>
<dbReference type="InterPro" id="IPR003615">
    <property type="entry name" value="HNH_nuc"/>
</dbReference>
<proteinExistence type="inferred from homology"/>
<feature type="region of interest" description="Disordered" evidence="2">
    <location>
        <begin position="1"/>
        <end position="28"/>
    </location>
</feature>
<evidence type="ECO:0000256" key="2">
    <source>
        <dbReference type="SAM" id="MobiDB-lite"/>
    </source>
</evidence>
<dbReference type="GO" id="GO:0004519">
    <property type="term" value="F:endonuclease activity"/>
    <property type="evidence" value="ECO:0007669"/>
    <property type="project" value="InterPro"/>
</dbReference>
<evidence type="ECO:0000259" key="3">
    <source>
        <dbReference type="Pfam" id="PF01844"/>
    </source>
</evidence>
<name>A0A8J3U5C7_9ACTN</name>
<evidence type="ECO:0000313" key="6">
    <source>
        <dbReference type="Proteomes" id="UP000622547"/>
    </source>
</evidence>
<evidence type="ECO:0008006" key="7">
    <source>
        <dbReference type="Google" id="ProtNLM"/>
    </source>
</evidence>
<dbReference type="GO" id="GO:0008270">
    <property type="term" value="F:zinc ion binding"/>
    <property type="evidence" value="ECO:0007669"/>
    <property type="project" value="InterPro"/>
</dbReference>
<dbReference type="GO" id="GO:0003676">
    <property type="term" value="F:nucleic acid binding"/>
    <property type="evidence" value="ECO:0007669"/>
    <property type="project" value="InterPro"/>
</dbReference>
<comment type="similarity">
    <text evidence="1">Belongs to the Rv1128c/1148c/1588c/1702c/1945/3466 family.</text>
</comment>
<keyword evidence="6" id="KW-1185">Reference proteome</keyword>
<feature type="region of interest" description="Disordered" evidence="2">
    <location>
        <begin position="687"/>
        <end position="757"/>
    </location>
</feature>
<dbReference type="InterPro" id="IPR002711">
    <property type="entry name" value="HNH"/>
</dbReference>
<evidence type="ECO:0000256" key="1">
    <source>
        <dbReference type="ARBA" id="ARBA00023450"/>
    </source>
</evidence>
<comment type="caution">
    <text evidence="5">The sequence shown here is derived from an EMBL/GenBank/DDBJ whole genome shotgun (WGS) entry which is preliminary data.</text>
</comment>
<feature type="compositionally biased region" description="Basic and acidic residues" evidence="2">
    <location>
        <begin position="301"/>
        <end position="325"/>
    </location>
</feature>
<gene>
    <name evidence="5" type="ORF">Pph01_35180</name>
</gene>
<dbReference type="InterPro" id="IPR003870">
    <property type="entry name" value="DUF222"/>
</dbReference>
<dbReference type="Pfam" id="PF02720">
    <property type="entry name" value="DUF222"/>
    <property type="match status" value="1"/>
</dbReference>
<dbReference type="Gene3D" id="1.10.30.50">
    <property type="match status" value="1"/>
</dbReference>
<dbReference type="EMBL" id="BOOP01000014">
    <property type="protein sequence ID" value="GII38515.1"/>
    <property type="molecule type" value="Genomic_DNA"/>
</dbReference>
<evidence type="ECO:0000259" key="4">
    <source>
        <dbReference type="Pfam" id="PF02720"/>
    </source>
</evidence>
<accession>A0A8J3U5C7</accession>
<feature type="region of interest" description="Disordered" evidence="2">
    <location>
        <begin position="287"/>
        <end position="435"/>
    </location>
</feature>
<reference evidence="5 6" key="1">
    <citation type="submission" date="2021-01" db="EMBL/GenBank/DDBJ databases">
        <title>Whole genome shotgun sequence of Planotetraspora phitsanulokensis NBRC 104273.</title>
        <authorList>
            <person name="Komaki H."/>
            <person name="Tamura T."/>
        </authorList>
    </citation>
    <scope>NUCLEOTIDE SEQUENCE [LARGE SCALE GENOMIC DNA]</scope>
    <source>
        <strain evidence="5 6">NBRC 104273</strain>
    </source>
</reference>
<dbReference type="Proteomes" id="UP000622547">
    <property type="component" value="Unassembled WGS sequence"/>
</dbReference>
<organism evidence="5 6">
    <name type="scientific">Planotetraspora phitsanulokensis</name>
    <dbReference type="NCBI Taxonomy" id="575192"/>
    <lineage>
        <taxon>Bacteria</taxon>
        <taxon>Bacillati</taxon>
        <taxon>Actinomycetota</taxon>
        <taxon>Actinomycetes</taxon>
        <taxon>Streptosporangiales</taxon>
        <taxon>Streptosporangiaceae</taxon>
        <taxon>Planotetraspora</taxon>
    </lineage>
</organism>
<sequence>MSTCASADRDMAARPFSSGTDRPLPIPDGLASLPPGAELAEALAHVDERRVSGFDTVEVLKAAYRQSCHDRARFLAVLLEVGLREHFSGDSVRRLEVPDEFSPDEARAALVWSRRRADSTFELAWGVHRRLPQLGEAMLRGDLDEPRAAAFIRWTAGLTAQQAETVCSQLVPGADRLTVGALIEQIQRLVLAIDPEWAQKRYAEAVRRRRVVGTRNEDGTANVSGLDLPLDRAAAGCERIDDLARACKRAGDKRPIDHIRTDLFLGSLDGSFEGLRDREIVAHVLDHPFVDPNDNQVGEQNGERTERASDATADHAAESAAERAEQSAGPKPARTMHRGAATPRPGMAQRPRPPRPGNDRPRPGQGESVRPEPGQHEPAPNEPAPDGPASCEPESREPAPRNGVRSTSALPKEPVGPRSHGVNRPPTTSTGRRTVRELRVEVTTLLGLDEHPAQVPGWGIVHADLAREMVSGMLAGQWRFAICTDDGRLLYSGLTRHRPCAPSARPARDDRLGGIVELQITRSRLSEIAAAKGSLGLWSALIADLDAQTSRHLRATDTAIKIATDNRRRHAGAALRRYVQIRGRFCSWPGCRMPATRTDQDHAADWAGGGSTSEDNLHLACRHDHRAKHHGGWRVTMPESELILWDSPLGHTYPSRLPPVMFNVVDPQPRDWPAPPPEAIVDDTRPLMTSLKPDSPGSNFPPPPSPQTSRPREHTPQPNNPESHGKDNPSDEHTQACAPSPPPPGPLFRPETDTPPF</sequence>
<feature type="domain" description="DUF222" evidence="4">
    <location>
        <begin position="105"/>
        <end position="257"/>
    </location>
</feature>
<dbReference type="Pfam" id="PF01844">
    <property type="entry name" value="HNH"/>
    <property type="match status" value="1"/>
</dbReference>